<dbReference type="SUPFAM" id="SSF53756">
    <property type="entry name" value="UDP-Glycosyltransferase/glycogen phosphorylase"/>
    <property type="match status" value="1"/>
</dbReference>
<dbReference type="PROSITE" id="PS00375">
    <property type="entry name" value="UDPGT"/>
    <property type="match status" value="1"/>
</dbReference>
<feature type="domain" description="Erythromycin biosynthesis protein CIII-like C-terminal" evidence="4">
    <location>
        <begin position="273"/>
        <end position="377"/>
    </location>
</feature>
<evidence type="ECO:0000259" key="4">
    <source>
        <dbReference type="Pfam" id="PF06722"/>
    </source>
</evidence>
<keyword evidence="6" id="KW-1185">Reference proteome</keyword>
<gene>
    <name evidence="5" type="ORF">Nans01_25880</name>
</gene>
<dbReference type="FunFam" id="3.40.50.2000:FF:000072">
    <property type="entry name" value="Glycosyl transferase"/>
    <property type="match status" value="1"/>
</dbReference>
<evidence type="ECO:0000256" key="1">
    <source>
        <dbReference type="ARBA" id="ARBA00009995"/>
    </source>
</evidence>
<dbReference type="CDD" id="cd03784">
    <property type="entry name" value="GT1_Gtf-like"/>
    <property type="match status" value="1"/>
</dbReference>
<evidence type="ECO:0000256" key="3">
    <source>
        <dbReference type="SAM" id="MobiDB-lite"/>
    </source>
</evidence>
<evidence type="ECO:0000256" key="2">
    <source>
        <dbReference type="ARBA" id="ARBA00022679"/>
    </source>
</evidence>
<evidence type="ECO:0000313" key="5">
    <source>
        <dbReference type="EMBL" id="GLU48237.1"/>
    </source>
</evidence>
<dbReference type="EMBL" id="BSQG01000004">
    <property type="protein sequence ID" value="GLU48237.1"/>
    <property type="molecule type" value="Genomic_DNA"/>
</dbReference>
<dbReference type="Pfam" id="PF06722">
    <property type="entry name" value="EryCIII-like_C"/>
    <property type="match status" value="1"/>
</dbReference>
<dbReference type="Proteomes" id="UP001165092">
    <property type="component" value="Unassembled WGS sequence"/>
</dbReference>
<dbReference type="InterPro" id="IPR050426">
    <property type="entry name" value="Glycosyltransferase_28"/>
</dbReference>
<dbReference type="AlphaFoldDB" id="A0A9W6P712"/>
<dbReference type="InterPro" id="IPR006326">
    <property type="entry name" value="UDPGT_MGT-like"/>
</dbReference>
<feature type="compositionally biased region" description="Basic residues" evidence="3">
    <location>
        <begin position="407"/>
        <end position="418"/>
    </location>
</feature>
<proteinExistence type="inferred from homology"/>
<dbReference type="GO" id="GO:0008194">
    <property type="term" value="F:UDP-glycosyltransferase activity"/>
    <property type="evidence" value="ECO:0007669"/>
    <property type="project" value="InterPro"/>
</dbReference>
<dbReference type="PANTHER" id="PTHR48050:SF13">
    <property type="entry name" value="STEROL 3-BETA-GLUCOSYLTRANSFERASE UGT80A2"/>
    <property type="match status" value="1"/>
</dbReference>
<feature type="region of interest" description="Disordered" evidence="3">
    <location>
        <begin position="378"/>
        <end position="418"/>
    </location>
</feature>
<evidence type="ECO:0000313" key="6">
    <source>
        <dbReference type="Proteomes" id="UP001165092"/>
    </source>
</evidence>
<dbReference type="NCBIfam" id="TIGR01426">
    <property type="entry name" value="MGT"/>
    <property type="match status" value="1"/>
</dbReference>
<dbReference type="InterPro" id="IPR002213">
    <property type="entry name" value="UDP_glucos_trans"/>
</dbReference>
<keyword evidence="2" id="KW-0808">Transferase</keyword>
<reference evidence="5" key="1">
    <citation type="submission" date="2023-02" db="EMBL/GenBank/DDBJ databases">
        <title>Nocardiopsis ansamitocini NBRC 112285.</title>
        <authorList>
            <person name="Ichikawa N."/>
            <person name="Sato H."/>
            <person name="Tonouchi N."/>
        </authorList>
    </citation>
    <scope>NUCLEOTIDE SEQUENCE</scope>
    <source>
        <strain evidence="5">NBRC 112285</strain>
    </source>
</reference>
<dbReference type="PANTHER" id="PTHR48050">
    <property type="entry name" value="STEROL 3-BETA-GLUCOSYLTRANSFERASE"/>
    <property type="match status" value="1"/>
</dbReference>
<dbReference type="Gene3D" id="3.40.50.2000">
    <property type="entry name" value="Glycogen Phosphorylase B"/>
    <property type="match status" value="2"/>
</dbReference>
<accession>A0A9W6P712</accession>
<organism evidence="5 6">
    <name type="scientific">Nocardiopsis ansamitocini</name>
    <dbReference type="NCBI Taxonomy" id="1670832"/>
    <lineage>
        <taxon>Bacteria</taxon>
        <taxon>Bacillati</taxon>
        <taxon>Actinomycetota</taxon>
        <taxon>Actinomycetes</taxon>
        <taxon>Streptosporangiales</taxon>
        <taxon>Nocardiopsidaceae</taxon>
        <taxon>Nocardiopsis</taxon>
    </lineage>
</organism>
<dbReference type="InterPro" id="IPR010610">
    <property type="entry name" value="EryCIII-like_C"/>
</dbReference>
<dbReference type="GO" id="GO:0016758">
    <property type="term" value="F:hexosyltransferase activity"/>
    <property type="evidence" value="ECO:0007669"/>
    <property type="project" value="InterPro"/>
</dbReference>
<comment type="caution">
    <text evidence="5">The sequence shown here is derived from an EMBL/GenBank/DDBJ whole genome shotgun (WGS) entry which is preliminary data.</text>
</comment>
<sequence>MSRRAHIAMASIPAPGHVNPSLEIIRELVARGHRVSYINDPMSTEAVTATGADLVPYSTRLPVGTGGSAWPEDRIGIADLFLDDAMAMLAAARPALDGDRPDLFLYDIAGAAARVLADNWDRPSLQLSPTYVAWQEYEQDMAAEVAAMKQDPRGAEHYRRFAAWLADNGLAGTDPDRFMGRPEHALVLIPRALQPHADSVDPERYTFIGPCFGSRSEQGVWTRPDDAEKVLLVSLGSAFTDQPAFYRACSQAFGSLPGWHVVLQVGRYVDIAGLGEVPANVEVHRWVAQLAVLEQCDAFVTHAGMGGSTEGLYCGLPMIAVPQAVDQFGNADALVDLGVGRRLDTEQATPEALRTALLELTGDPEVARRSAAIRRELREEGGTARAADAALTDRDVPGARFQGVRRPAARRRRMRTAR</sequence>
<name>A0A9W6P712_9ACTN</name>
<comment type="similarity">
    <text evidence="1">Belongs to the UDP-glycosyltransferase family.</text>
</comment>
<dbReference type="RefSeq" id="WP_285759704.1">
    <property type="nucleotide sequence ID" value="NZ_BSQG01000004.1"/>
</dbReference>
<dbReference type="GO" id="GO:0017000">
    <property type="term" value="P:antibiotic biosynthetic process"/>
    <property type="evidence" value="ECO:0007669"/>
    <property type="project" value="UniProtKB-ARBA"/>
</dbReference>
<protein>
    <submittedName>
        <fullName evidence="5">Macrolide-inactivating glycosyltransferase</fullName>
    </submittedName>
</protein>
<dbReference type="InterPro" id="IPR035595">
    <property type="entry name" value="UDP_glycos_trans_CS"/>
</dbReference>